<dbReference type="RefSeq" id="WP_263234587.1">
    <property type="nucleotide sequence ID" value="NZ_CP106793.1"/>
</dbReference>
<dbReference type="Proteomes" id="UP001061298">
    <property type="component" value="Chromosome"/>
</dbReference>
<evidence type="ECO:0000313" key="1">
    <source>
        <dbReference type="EMBL" id="UXY24333.1"/>
    </source>
</evidence>
<accession>A0ABY6ED83</accession>
<evidence type="ECO:0000313" key="2">
    <source>
        <dbReference type="Proteomes" id="UP001061298"/>
    </source>
</evidence>
<dbReference type="EMBL" id="CP106793">
    <property type="protein sequence ID" value="UXY24333.1"/>
    <property type="molecule type" value="Genomic_DNA"/>
</dbReference>
<organism evidence="1 2">
    <name type="scientific">Streptomyces cynarae</name>
    <dbReference type="NCBI Taxonomy" id="2981134"/>
    <lineage>
        <taxon>Bacteria</taxon>
        <taxon>Bacillati</taxon>
        <taxon>Actinomycetota</taxon>
        <taxon>Actinomycetes</taxon>
        <taxon>Kitasatosporales</taxon>
        <taxon>Streptomycetaceae</taxon>
        <taxon>Streptomyces</taxon>
    </lineage>
</organism>
<sequence length="134" mass="13961">MSGRRTRRALAEGNRICIALPLAAIGVRVEGGATALHLGGELLGAVPTGEGTWLGRALISIGALEMSARDGPSGLPVSDEQGTDLSPSILADRRSVRIGDRYSAVRDEGYPAASGVTAIWSITGAYEDRWPCSL</sequence>
<name>A0ABY6ED83_9ACTN</name>
<gene>
    <name evidence="1" type="ORF">N8I84_41000</name>
</gene>
<protein>
    <submittedName>
        <fullName evidence="1">Uncharacterized protein</fullName>
    </submittedName>
</protein>
<keyword evidence="2" id="KW-1185">Reference proteome</keyword>
<proteinExistence type="predicted"/>
<reference evidence="1" key="1">
    <citation type="submission" date="2022-10" db="EMBL/GenBank/DDBJ databases">
        <authorList>
            <person name="Mo P."/>
        </authorList>
    </citation>
    <scope>NUCLEOTIDE SEQUENCE</scope>
    <source>
        <strain evidence="1">HUAS 13-4</strain>
    </source>
</reference>